<keyword evidence="3" id="KW-1133">Transmembrane helix</keyword>
<reference evidence="5 7" key="1">
    <citation type="journal article" date="2023" name="Microb. Genom.">
        <title>Mesoterricola silvestris gen. nov., sp. nov., Mesoterricola sediminis sp. nov., Geothrix oryzae sp. nov., Geothrix edaphica sp. nov., Geothrix rubra sp. nov., and Geothrix limicola sp. nov., six novel members of Acidobacteriota isolated from soils.</title>
        <authorList>
            <person name="Weisberg A.J."/>
            <person name="Pearce E."/>
            <person name="Kramer C.G."/>
            <person name="Chang J.H."/>
            <person name="Clarke C.R."/>
        </authorList>
    </citation>
    <scope>NUCLEOTIDE SEQUENCE</scope>
    <source>
        <strain evidence="6 7">NB05-1H</strain>
        <strain evidence="5">NRRL_B-16521</strain>
    </source>
</reference>
<feature type="compositionally biased region" description="Basic and acidic residues" evidence="2">
    <location>
        <begin position="183"/>
        <end position="197"/>
    </location>
</feature>
<comment type="caution">
    <text evidence="5">The sequence shown here is derived from an EMBL/GenBank/DDBJ whole genome shotgun (WGS) entry which is preliminary data.</text>
</comment>
<dbReference type="Proteomes" id="UP001282288">
    <property type="component" value="Unassembled WGS sequence"/>
</dbReference>
<dbReference type="AlphaFoldDB" id="A0AAP6BGF4"/>
<dbReference type="PANTHER" id="PTHR46844:SF1">
    <property type="entry name" value="SLR5058 PROTEIN"/>
    <property type="match status" value="1"/>
</dbReference>
<dbReference type="InterPro" id="IPR027417">
    <property type="entry name" value="P-loop_NTPase"/>
</dbReference>
<keyword evidence="3" id="KW-0812">Transmembrane</keyword>
<dbReference type="SUPFAM" id="SSF52540">
    <property type="entry name" value="P-loop containing nucleoside triphosphate hydrolases"/>
    <property type="match status" value="2"/>
</dbReference>
<evidence type="ECO:0000256" key="1">
    <source>
        <dbReference type="SAM" id="Coils"/>
    </source>
</evidence>
<evidence type="ECO:0000313" key="5">
    <source>
        <dbReference type="EMBL" id="MDX2964288.1"/>
    </source>
</evidence>
<dbReference type="Proteomes" id="UP001272987">
    <property type="component" value="Unassembled WGS sequence"/>
</dbReference>
<evidence type="ECO:0000259" key="4">
    <source>
        <dbReference type="PROSITE" id="PS50837"/>
    </source>
</evidence>
<dbReference type="RefSeq" id="WP_010351745.1">
    <property type="nucleotide sequence ID" value="NZ_BCML01000007.1"/>
</dbReference>
<dbReference type="Pfam" id="PF05729">
    <property type="entry name" value="NACHT"/>
    <property type="match status" value="1"/>
</dbReference>
<proteinExistence type="predicted"/>
<name>A0AAP6BGF4_9ACTN</name>
<dbReference type="InterPro" id="IPR007111">
    <property type="entry name" value="NACHT_NTPase"/>
</dbReference>
<evidence type="ECO:0000313" key="7">
    <source>
        <dbReference type="Proteomes" id="UP001272987"/>
    </source>
</evidence>
<evidence type="ECO:0000256" key="3">
    <source>
        <dbReference type="SAM" id="Phobius"/>
    </source>
</evidence>
<dbReference type="EMBL" id="JARAWC010000029">
    <property type="protein sequence ID" value="MDX2964288.1"/>
    <property type="molecule type" value="Genomic_DNA"/>
</dbReference>
<feature type="region of interest" description="Disordered" evidence="2">
    <location>
        <begin position="150"/>
        <end position="206"/>
    </location>
</feature>
<dbReference type="PANTHER" id="PTHR46844">
    <property type="entry name" value="SLR5058 PROTEIN"/>
    <property type="match status" value="1"/>
</dbReference>
<feature type="transmembrane region" description="Helical" evidence="3">
    <location>
        <begin position="12"/>
        <end position="31"/>
    </location>
</feature>
<evidence type="ECO:0000256" key="2">
    <source>
        <dbReference type="SAM" id="MobiDB-lite"/>
    </source>
</evidence>
<feature type="domain" description="NACHT" evidence="4">
    <location>
        <begin position="228"/>
        <end position="315"/>
    </location>
</feature>
<keyword evidence="7" id="KW-1185">Reference proteome</keyword>
<dbReference type="Gene3D" id="3.40.50.300">
    <property type="entry name" value="P-loop containing nucleotide triphosphate hydrolases"/>
    <property type="match status" value="1"/>
</dbReference>
<dbReference type="GeneID" id="75534042"/>
<gene>
    <name evidence="5" type="ORF">PV399_31910</name>
    <name evidence="6" type="ORF">PV666_04340</name>
</gene>
<feature type="coiled-coil region" evidence="1">
    <location>
        <begin position="56"/>
        <end position="83"/>
    </location>
</feature>
<evidence type="ECO:0000313" key="6">
    <source>
        <dbReference type="EMBL" id="MDX3017109.1"/>
    </source>
</evidence>
<dbReference type="EMBL" id="JARAWP010000002">
    <property type="protein sequence ID" value="MDX3017109.1"/>
    <property type="molecule type" value="Genomic_DNA"/>
</dbReference>
<feature type="region of interest" description="Disordered" evidence="2">
    <location>
        <begin position="1110"/>
        <end position="1129"/>
    </location>
</feature>
<dbReference type="PROSITE" id="PS50837">
    <property type="entry name" value="NACHT"/>
    <property type="match status" value="1"/>
</dbReference>
<sequence>MRGYLALDSASVVTALGGLLAALIAAGIALWQVQRAQSLEREKIQLELSSQLRLKEQEWDHERQLTERERRRAERDATREIEQAAARVAERRSTLEDAAALYCARLVQELSTLKILDMSRPLRLERLYVQVGVQEQQPLRFLSADELDRDDRYLPPDPYGGSADRSSHPDFVTPSYLGPADPTRPRDDADRPQNERDRHRRAQARAAAEARATAVHTYAPLDALTRYRRIVVVGDPGAGKTTMLRHLALRLATDSPQLPAYVELFRFVESQHTSLLDYLAETWSDHYGFDDARDYLMEKLADGTAVLLLDGLDEVLGGENAQDAENAYRRVTTEIARLSTRFPRAPLATTCRRQGWRGGLPQFQVLEALDFEWPQIETFVANWFGTTDRRRAGLVRALSANGRLQTLAANPLLLSLIAIVYERDLELPERRAALYQRCVEVLLREWDAHREITRYSRFTTDRKQDLLKELARHYHQRGLRYFPEDDLLDRIGRFLPTIDLDPADSRTILDEISTQYGLLKPQAHGWYGFLHLTLQEHFTAAALLERGAEGIQQAVGARYDPWWEEVILLLAGALPDATPLLAGVLQLGERRDVDLLDLPDDDFFHTDLLLAARCLTGSPRVADVGLRRHIVAAVWELLDRSPHPDEKRRAAEALVGVLRSDEQLDDVIAYICDGRREDGARIALVQALEAHGGRRVGERLLGAFALCRGELRDALISALGTLRVAGAAGVLRAELEGALELAERSSLNHSQPAARVALILRALGPEHTPTDLLLRALGACRGLYANPVAPVVRELLKGREEFGLAERLLHHLDLHWSGDDIAPAYLDSAGDDGVRALLDRILAAGMRDSDQPMRAVRDHVAGRHGHLHRDALLDLVHRNAVGVQVRILALEALDHCPGDPSELDGLLDHYDMRVRAATAATLAAWGAPVRLDVIRTAILSNRTVPGVQGDDFVWDPDRIVTALTPYGLDGIVADLRSRVELSDITRADAARPWLYVLSPEDEVDHYLDRLRRGQPGGISSVPARVPPSRAEAVFRYFQDTPSAATSQHGYYRLLLTRTATAAEGPTAVTWLTRFLPGGDLAGPHFPQAHHHAYEAARRARVRILRDRTIQPIPVTQAAPPTSPAPPPPA</sequence>
<keyword evidence="1" id="KW-0175">Coiled coil</keyword>
<protein>
    <submittedName>
        <fullName evidence="5">NACHT domain-containing protein</fullName>
    </submittedName>
</protein>
<keyword evidence="3" id="KW-0472">Membrane</keyword>
<accession>A0AAP6BGF4</accession>
<feature type="compositionally biased region" description="Pro residues" evidence="2">
    <location>
        <begin position="1120"/>
        <end position="1129"/>
    </location>
</feature>
<evidence type="ECO:0000313" key="8">
    <source>
        <dbReference type="Proteomes" id="UP001282288"/>
    </source>
</evidence>
<organism evidence="5 8">
    <name type="scientific">Streptomyces acidiscabies</name>
    <dbReference type="NCBI Taxonomy" id="42234"/>
    <lineage>
        <taxon>Bacteria</taxon>
        <taxon>Bacillati</taxon>
        <taxon>Actinomycetota</taxon>
        <taxon>Actinomycetes</taxon>
        <taxon>Kitasatosporales</taxon>
        <taxon>Streptomycetaceae</taxon>
        <taxon>Streptomyces</taxon>
    </lineage>
</organism>